<feature type="domain" description="DUF4189" evidence="2">
    <location>
        <begin position="78"/>
        <end position="168"/>
    </location>
</feature>
<reference evidence="3 4" key="1">
    <citation type="submission" date="2018-10" db="EMBL/GenBank/DDBJ databases">
        <title>The genome of Lysobacter enzymogenes OH11.</title>
        <authorList>
            <person name="Liu F."/>
            <person name="Zhao Y."/>
            <person name="Qian G."/>
            <person name="Chen Y."/>
            <person name="Xu H."/>
        </authorList>
    </citation>
    <scope>NUCLEOTIDE SEQUENCE [LARGE SCALE GENOMIC DNA]</scope>
    <source>
        <strain evidence="3 4">OH11</strain>
    </source>
</reference>
<accession>A0A3N2REG1</accession>
<dbReference type="EMBL" id="RCTY01000041">
    <property type="protein sequence ID" value="ROU05832.1"/>
    <property type="molecule type" value="Genomic_DNA"/>
</dbReference>
<evidence type="ECO:0000259" key="2">
    <source>
        <dbReference type="Pfam" id="PF13827"/>
    </source>
</evidence>
<sequence length="358" mass="37831">MPGRTLSQWLLAAGLAAAAFAAPAQPQVICQAPQGGQVPCPSPFGEAYAQMAEVGRQAEERRAREWADDKAGREADYWGAIAVLAPTGEAVNVGFESQPQWAFGPLRRACNMRYGCDVAVLYKNTCVAIARGDRGQMFLADDPKPQQASAAASQACAQAGGGACKVAKNELTCSGFDYIDSITGEGGIGQKSLFSKWRKLRFDMAAKVGGDIVVQPPAATYNPRLRRALAQPKADRAGLRNRDVRDDAVWSRAGLTPAPDLWLAFAFSGSGQIGLGLDRDDDSAVSAARSKCQERDCEIALRAHSGQCYAIVQGVSPQARLHAVALIGRTPEEAQKASLKQCAAGASDCSVAVAECVE</sequence>
<gene>
    <name evidence="3" type="ORF">D9T17_16785</name>
</gene>
<proteinExistence type="predicted"/>
<comment type="caution">
    <text evidence="3">The sequence shown here is derived from an EMBL/GenBank/DDBJ whole genome shotgun (WGS) entry which is preliminary data.</text>
</comment>
<organism evidence="3 4">
    <name type="scientific">Lysobacter enzymogenes</name>
    <dbReference type="NCBI Taxonomy" id="69"/>
    <lineage>
        <taxon>Bacteria</taxon>
        <taxon>Pseudomonadati</taxon>
        <taxon>Pseudomonadota</taxon>
        <taxon>Gammaproteobacteria</taxon>
        <taxon>Lysobacterales</taxon>
        <taxon>Lysobacteraceae</taxon>
        <taxon>Lysobacter</taxon>
    </lineage>
</organism>
<evidence type="ECO:0000256" key="1">
    <source>
        <dbReference type="SAM" id="SignalP"/>
    </source>
</evidence>
<dbReference type="AlphaFoldDB" id="A0A3N2REG1"/>
<evidence type="ECO:0000313" key="4">
    <source>
        <dbReference type="Proteomes" id="UP000275910"/>
    </source>
</evidence>
<dbReference type="RefSeq" id="WP_123648489.1">
    <property type="nucleotide sequence ID" value="NZ_RCTY01000041.1"/>
</dbReference>
<dbReference type="Proteomes" id="UP000275910">
    <property type="component" value="Unassembled WGS sequence"/>
</dbReference>
<evidence type="ECO:0000313" key="3">
    <source>
        <dbReference type="EMBL" id="ROU05832.1"/>
    </source>
</evidence>
<dbReference type="InterPro" id="IPR025240">
    <property type="entry name" value="DUF4189"/>
</dbReference>
<name>A0A3N2REG1_LYSEN</name>
<keyword evidence="1" id="KW-0732">Signal</keyword>
<protein>
    <submittedName>
        <fullName evidence="3">DUF4189 domain-containing protein</fullName>
    </submittedName>
</protein>
<dbReference type="Pfam" id="PF13827">
    <property type="entry name" value="DUF4189"/>
    <property type="match status" value="2"/>
</dbReference>
<feature type="domain" description="DUF4189" evidence="2">
    <location>
        <begin position="262"/>
        <end position="356"/>
    </location>
</feature>
<feature type="chain" id="PRO_5018309493" evidence="1">
    <location>
        <begin position="22"/>
        <end position="358"/>
    </location>
</feature>
<feature type="signal peptide" evidence="1">
    <location>
        <begin position="1"/>
        <end position="21"/>
    </location>
</feature>